<dbReference type="EMBL" id="HBIO01028208">
    <property type="protein sequence ID" value="CAE0476796.1"/>
    <property type="molecule type" value="Transcribed_RNA"/>
</dbReference>
<gene>
    <name evidence="2" type="ORF">CDEB00056_LOCUS21649</name>
</gene>
<dbReference type="AlphaFoldDB" id="A0A7S3QGK2"/>
<organism evidence="2">
    <name type="scientific">Chaetoceros debilis</name>
    <dbReference type="NCBI Taxonomy" id="122233"/>
    <lineage>
        <taxon>Eukaryota</taxon>
        <taxon>Sar</taxon>
        <taxon>Stramenopiles</taxon>
        <taxon>Ochrophyta</taxon>
        <taxon>Bacillariophyta</taxon>
        <taxon>Coscinodiscophyceae</taxon>
        <taxon>Chaetocerotophycidae</taxon>
        <taxon>Chaetocerotales</taxon>
        <taxon>Chaetocerotaceae</taxon>
        <taxon>Chaetoceros</taxon>
    </lineage>
</organism>
<sequence length="177" mass="20056">MKAGMKYYPERLGFLFCKKKGMTACKRAFDKIGVDIAMNIIRRCIPPSDNHPILHHVIRHAPDLEDDIGQYYPDAVFLRDTNGHTLSQVKFYMNLRRGKKSFKNDCNFFLVASDNQVNTMHPGTGLYPFMLAAVGNKSDLAAVYYLLSRNPKLVGHGENKDSDGAGSSRKRQREDID</sequence>
<evidence type="ECO:0000256" key="1">
    <source>
        <dbReference type="SAM" id="MobiDB-lite"/>
    </source>
</evidence>
<name>A0A7S3QGK2_9STRA</name>
<reference evidence="2" key="1">
    <citation type="submission" date="2021-01" db="EMBL/GenBank/DDBJ databases">
        <authorList>
            <person name="Corre E."/>
            <person name="Pelletier E."/>
            <person name="Niang G."/>
            <person name="Scheremetjew M."/>
            <person name="Finn R."/>
            <person name="Kale V."/>
            <person name="Holt S."/>
            <person name="Cochrane G."/>
            <person name="Meng A."/>
            <person name="Brown T."/>
            <person name="Cohen L."/>
        </authorList>
    </citation>
    <scope>NUCLEOTIDE SEQUENCE</scope>
    <source>
        <strain evidence="2">MM31A-1</strain>
    </source>
</reference>
<accession>A0A7S3QGK2</accession>
<proteinExistence type="predicted"/>
<feature type="region of interest" description="Disordered" evidence="1">
    <location>
        <begin position="156"/>
        <end position="177"/>
    </location>
</feature>
<evidence type="ECO:0000313" key="2">
    <source>
        <dbReference type="EMBL" id="CAE0476796.1"/>
    </source>
</evidence>
<protein>
    <submittedName>
        <fullName evidence="2">Uncharacterized protein</fullName>
    </submittedName>
</protein>